<dbReference type="NCBIfam" id="TIGR01901">
    <property type="entry name" value="adhes_NPXG"/>
    <property type="match status" value="1"/>
</dbReference>
<sequence length="361" mass="38357">MLNEVNSSDPSVLKGYVEVAGKKADVIIANPSGIHCDGCGVINSDRTTLTTGKPQIQHGNLENFVVQKGKVSVSGKGLDNSRVDYTEIIARETQINAGVWSKKEMRVMTGKNTVKRTGKPEDLQIIHTNQATTQETKPQIAIDVGQLGGMYADKIHLIGTEQGVGVHNAGHIGANAETLKIDSQGRIVNSGTLNANKAVQLSGTKGIENRGKIENRQGDITLNSKSDIKQDGVIVARAGNIHKTADRGITQQGESIAKGNIHYNAPSVIASTRSLIAAGADVKDTAEGEKRSLENLSAQGKTIAINSSGKATLQGKHLASGQLNINAKEVNLDHSRNQAYDIQVQARQGDIQANEAWLAAQ</sequence>
<dbReference type="Pfam" id="PF05860">
    <property type="entry name" value="TPS"/>
    <property type="match status" value="1"/>
</dbReference>
<feature type="domain" description="Filamentous haemagglutinin FhaB/tRNA nuclease CdiA-like TPS" evidence="1">
    <location>
        <begin position="2"/>
        <end position="188"/>
    </location>
</feature>
<dbReference type="EMBL" id="QXNI01000028">
    <property type="protein sequence ID" value="THA09543.1"/>
    <property type="molecule type" value="Genomic_DNA"/>
</dbReference>
<reference evidence="2 3" key="1">
    <citation type="journal article" date="2019" name="Vet. Microbiol.">
        <title>Development of multi locus sequence typing (MLST) of Rodentibacter pneumotropicus.</title>
        <authorList>
            <person name="Adhikary S."/>
            <person name="Bisgaard M."/>
            <person name="Boot R."/>
            <person name="Benga L."/>
            <person name="Nicklas W."/>
            <person name="Christensen H."/>
        </authorList>
    </citation>
    <scope>NUCLEOTIDE SEQUENCE [LARGE SCALE GENOMIC DNA]</scope>
    <source>
        <strain evidence="2 3">Ac84</strain>
    </source>
</reference>
<dbReference type="Gene3D" id="2.160.20.10">
    <property type="entry name" value="Single-stranded right-handed beta-helix, Pectin lyase-like"/>
    <property type="match status" value="1"/>
</dbReference>
<evidence type="ECO:0000259" key="1">
    <source>
        <dbReference type="Pfam" id="PF05860"/>
    </source>
</evidence>
<proteinExistence type="predicted"/>
<dbReference type="AlphaFoldDB" id="A0A4S2PZJ2"/>
<name>A0A4S2PZJ2_9PAST</name>
<gene>
    <name evidence="2" type="ORF">D3M78_05380</name>
</gene>
<comment type="caution">
    <text evidence="2">The sequence shown here is derived from an EMBL/GenBank/DDBJ whole genome shotgun (WGS) entry which is preliminary data.</text>
</comment>
<dbReference type="Proteomes" id="UP000306758">
    <property type="component" value="Unassembled WGS sequence"/>
</dbReference>
<evidence type="ECO:0000313" key="3">
    <source>
        <dbReference type="Proteomes" id="UP000306758"/>
    </source>
</evidence>
<dbReference type="SUPFAM" id="SSF51126">
    <property type="entry name" value="Pectin lyase-like"/>
    <property type="match status" value="1"/>
</dbReference>
<dbReference type="InterPro" id="IPR008638">
    <property type="entry name" value="FhaB/CdiA-like_TPS"/>
</dbReference>
<accession>A0A4S2PZJ2</accession>
<evidence type="ECO:0000313" key="2">
    <source>
        <dbReference type="EMBL" id="THA09543.1"/>
    </source>
</evidence>
<organism evidence="2 3">
    <name type="scientific">Rodentibacter pneumotropicus</name>
    <dbReference type="NCBI Taxonomy" id="758"/>
    <lineage>
        <taxon>Bacteria</taxon>
        <taxon>Pseudomonadati</taxon>
        <taxon>Pseudomonadota</taxon>
        <taxon>Gammaproteobacteria</taxon>
        <taxon>Pasteurellales</taxon>
        <taxon>Pasteurellaceae</taxon>
        <taxon>Rodentibacter</taxon>
    </lineage>
</organism>
<protein>
    <submittedName>
        <fullName evidence="2">Filamentous hemagglutinin N-terminal domain-containing protein</fullName>
    </submittedName>
</protein>
<dbReference type="InterPro" id="IPR012334">
    <property type="entry name" value="Pectin_lyas_fold"/>
</dbReference>
<dbReference type="InterPro" id="IPR011050">
    <property type="entry name" value="Pectin_lyase_fold/virulence"/>
</dbReference>